<accession>A0AAN9EPK9</accession>
<gene>
    <name evidence="1" type="ORF">RIF29_27714</name>
</gene>
<keyword evidence="2" id="KW-1185">Reference proteome</keyword>
<reference evidence="1 2" key="1">
    <citation type="submission" date="2024-01" db="EMBL/GenBank/DDBJ databases">
        <title>The genomes of 5 underutilized Papilionoideae crops provide insights into root nodulation and disease resistanc.</title>
        <authorList>
            <person name="Yuan L."/>
        </authorList>
    </citation>
    <scope>NUCLEOTIDE SEQUENCE [LARGE SCALE GENOMIC DNA]</scope>
    <source>
        <strain evidence="1">ZHUSHIDOU_FW_LH</strain>
        <tissue evidence="1">Leaf</tissue>
    </source>
</reference>
<sequence>MRAHNVLRRRYFFCALVFSDNSVLFKSSSCWLSKFLVFADQFSSYMPACAIQKIQETEEYFILQRSFLDSKVFLPTCENDQYLAKFSLFNFGS</sequence>
<name>A0AAN9EPK9_CROPI</name>
<dbReference type="AlphaFoldDB" id="A0AAN9EPK9"/>
<organism evidence="1 2">
    <name type="scientific">Crotalaria pallida</name>
    <name type="common">Smooth rattlebox</name>
    <name type="synonym">Crotalaria striata</name>
    <dbReference type="NCBI Taxonomy" id="3830"/>
    <lineage>
        <taxon>Eukaryota</taxon>
        <taxon>Viridiplantae</taxon>
        <taxon>Streptophyta</taxon>
        <taxon>Embryophyta</taxon>
        <taxon>Tracheophyta</taxon>
        <taxon>Spermatophyta</taxon>
        <taxon>Magnoliopsida</taxon>
        <taxon>eudicotyledons</taxon>
        <taxon>Gunneridae</taxon>
        <taxon>Pentapetalae</taxon>
        <taxon>rosids</taxon>
        <taxon>fabids</taxon>
        <taxon>Fabales</taxon>
        <taxon>Fabaceae</taxon>
        <taxon>Papilionoideae</taxon>
        <taxon>50 kb inversion clade</taxon>
        <taxon>genistoids sensu lato</taxon>
        <taxon>core genistoids</taxon>
        <taxon>Crotalarieae</taxon>
        <taxon>Crotalaria</taxon>
    </lineage>
</organism>
<evidence type="ECO:0000313" key="2">
    <source>
        <dbReference type="Proteomes" id="UP001372338"/>
    </source>
</evidence>
<comment type="caution">
    <text evidence="1">The sequence shown here is derived from an EMBL/GenBank/DDBJ whole genome shotgun (WGS) entry which is preliminary data.</text>
</comment>
<protein>
    <submittedName>
        <fullName evidence="1">Uncharacterized protein</fullName>
    </submittedName>
</protein>
<dbReference type="Proteomes" id="UP001372338">
    <property type="component" value="Unassembled WGS sequence"/>
</dbReference>
<evidence type="ECO:0000313" key="1">
    <source>
        <dbReference type="EMBL" id="KAK7261404.1"/>
    </source>
</evidence>
<dbReference type="EMBL" id="JAYWIO010000005">
    <property type="protein sequence ID" value="KAK7261404.1"/>
    <property type="molecule type" value="Genomic_DNA"/>
</dbReference>
<proteinExistence type="predicted"/>